<accession>A0A1G2MT71</accession>
<gene>
    <name evidence="2" type="ORF">A3D56_03585</name>
</gene>
<protein>
    <submittedName>
        <fullName evidence="2">Uncharacterized protein</fullName>
    </submittedName>
</protein>
<keyword evidence="1" id="KW-0812">Transmembrane</keyword>
<sequence length="92" mass="10435">MAKIFFILLLPFFMTAAVIAELLRPITYEEHLPPERKFLAIVLFPIYFPILVILMIFFGFWTSLSEGGEGGGFGVIAEFIKEFFKVLTPGSK</sequence>
<evidence type="ECO:0000313" key="3">
    <source>
        <dbReference type="Proteomes" id="UP000177943"/>
    </source>
</evidence>
<proteinExistence type="predicted"/>
<dbReference type="EMBL" id="MHRP01000035">
    <property type="protein sequence ID" value="OHA26222.1"/>
    <property type="molecule type" value="Genomic_DNA"/>
</dbReference>
<evidence type="ECO:0000256" key="1">
    <source>
        <dbReference type="SAM" id="Phobius"/>
    </source>
</evidence>
<dbReference type="Proteomes" id="UP000177943">
    <property type="component" value="Unassembled WGS sequence"/>
</dbReference>
<keyword evidence="1" id="KW-0472">Membrane</keyword>
<dbReference type="AlphaFoldDB" id="A0A1G2MT71"/>
<name>A0A1G2MT71_9BACT</name>
<organism evidence="2 3">
    <name type="scientific">Candidatus Taylorbacteria bacterium RIFCSPHIGHO2_02_FULL_45_35</name>
    <dbReference type="NCBI Taxonomy" id="1802311"/>
    <lineage>
        <taxon>Bacteria</taxon>
        <taxon>Candidatus Tayloriibacteriota</taxon>
    </lineage>
</organism>
<comment type="caution">
    <text evidence="2">The sequence shown here is derived from an EMBL/GenBank/DDBJ whole genome shotgun (WGS) entry which is preliminary data.</text>
</comment>
<reference evidence="2 3" key="1">
    <citation type="journal article" date="2016" name="Nat. Commun.">
        <title>Thousands of microbial genomes shed light on interconnected biogeochemical processes in an aquifer system.</title>
        <authorList>
            <person name="Anantharaman K."/>
            <person name="Brown C.T."/>
            <person name="Hug L.A."/>
            <person name="Sharon I."/>
            <person name="Castelle C.J."/>
            <person name="Probst A.J."/>
            <person name="Thomas B.C."/>
            <person name="Singh A."/>
            <person name="Wilkins M.J."/>
            <person name="Karaoz U."/>
            <person name="Brodie E.L."/>
            <person name="Williams K.H."/>
            <person name="Hubbard S.S."/>
            <person name="Banfield J.F."/>
        </authorList>
    </citation>
    <scope>NUCLEOTIDE SEQUENCE [LARGE SCALE GENOMIC DNA]</scope>
</reference>
<feature type="transmembrane region" description="Helical" evidence="1">
    <location>
        <begin position="39"/>
        <end position="61"/>
    </location>
</feature>
<evidence type="ECO:0000313" key="2">
    <source>
        <dbReference type="EMBL" id="OHA26222.1"/>
    </source>
</evidence>
<keyword evidence="1" id="KW-1133">Transmembrane helix</keyword>